<comment type="caution">
    <text evidence="3">The sequence shown here is derived from an EMBL/GenBank/DDBJ whole genome shotgun (WGS) entry which is preliminary data.</text>
</comment>
<dbReference type="Pfam" id="PF13191">
    <property type="entry name" value="AAA_16"/>
    <property type="match status" value="1"/>
</dbReference>
<dbReference type="RefSeq" id="WP_184790928.1">
    <property type="nucleotide sequence ID" value="NZ_BONT01000047.1"/>
</dbReference>
<feature type="domain" description="HTH luxR-type" evidence="2">
    <location>
        <begin position="790"/>
        <end position="853"/>
    </location>
</feature>
<protein>
    <submittedName>
        <fullName evidence="3">DNA-binding CsgD family transcriptional regulator</fullName>
    </submittedName>
</protein>
<dbReference type="CDD" id="cd06170">
    <property type="entry name" value="LuxR_C_like"/>
    <property type="match status" value="1"/>
</dbReference>
<evidence type="ECO:0000313" key="3">
    <source>
        <dbReference type="EMBL" id="MBB6038126.1"/>
    </source>
</evidence>
<evidence type="ECO:0000259" key="2">
    <source>
        <dbReference type="PROSITE" id="PS50043"/>
    </source>
</evidence>
<proteinExistence type="predicted"/>
<dbReference type="InterPro" id="IPR011990">
    <property type="entry name" value="TPR-like_helical_dom_sf"/>
</dbReference>
<dbReference type="PANTHER" id="PTHR43214:SF42">
    <property type="entry name" value="TRANSCRIPTIONAL REGULATORY PROTEIN DESR"/>
    <property type="match status" value="1"/>
</dbReference>
<dbReference type="InterPro" id="IPR027417">
    <property type="entry name" value="P-loop_NTPase"/>
</dbReference>
<accession>A0A841FPV3</accession>
<dbReference type="GO" id="GO:0006355">
    <property type="term" value="P:regulation of DNA-templated transcription"/>
    <property type="evidence" value="ECO:0007669"/>
    <property type="project" value="InterPro"/>
</dbReference>
<gene>
    <name evidence="3" type="ORF">HNR73_006006</name>
</gene>
<dbReference type="SUPFAM" id="SSF46894">
    <property type="entry name" value="C-terminal effector domain of the bipartite response regulators"/>
    <property type="match status" value="1"/>
</dbReference>
<dbReference type="InterPro" id="IPR041664">
    <property type="entry name" value="AAA_16"/>
</dbReference>
<dbReference type="InterPro" id="IPR000792">
    <property type="entry name" value="Tscrpt_reg_LuxR_C"/>
</dbReference>
<dbReference type="EMBL" id="JACHGT010000015">
    <property type="protein sequence ID" value="MBB6038126.1"/>
    <property type="molecule type" value="Genomic_DNA"/>
</dbReference>
<sequence length="860" mass="90731">MGGERRRAIDDVVARGGVLVVRGEAGIGKTTLIDEAVGTRRALRVRGVESEVELPFSGLHQLLSPVRSDVDALPRNRREALRAALDGDGPATDLRVCAAAHELLTGLAERDPLVIVTDDAQHVDRATLAVLLFCARRLTGTRLTMLFAVRDPGRRGLDAGDLPELRLSGLDRAEAAALLPGLDPGTRELVLDTARGNPLALTRLAAADPSRLTADTLLTGSVPVDEVLRRVFRERLDVLPAGERRALLVAAADDTGRAEVIAAAREHLGLDGTAADVEHPLMRSAAYDAATGAERREAHDALDAVLHGLGDRVRARRHRALATERPDESLAAALERDARAATGRGGMAATTSALLHAARLSARPADRARRVAQAAHAAWKSGHAVLARSLVESAERVGADAVDLVRLRGLIDLYGGHQATAHAELVRGAASLRRHGHLDQAAELAFMAVDAALHADLPEEAAAAASVVAETHPDPAYRRYGRWLTAAAEGRADVTAADPWRVHEAAPAAIARSGAHRWILPLAIARVSARPREAREFALTACERMRATGMIALCAVPTLWLAELEHRLGMWTEAAEHAREGLALARDAGQPVAEADLLALSALLHADRGELAEAERASAEALVLAREYGNRLAAARATWAAGRAAALRGDAARAASLLGELGVAGGASAHRTVRGESLPDVAEASLRSSCPAPEAEGPPWTVALLAGLGGDDPETNLSRAVSLLDGAERPYELARASLALGQWLRRSRRPRDAREPLRRAALLFDELGAAPWAATAHDELRACGDAVPRPAGATAGLTSRELTVAALAARGLSNREIGARLFLSPRTVGYHLAKVFTKVGVSARGQLRGLDLGAAKLTAT</sequence>
<dbReference type="GO" id="GO:0003677">
    <property type="term" value="F:DNA binding"/>
    <property type="evidence" value="ECO:0007669"/>
    <property type="project" value="UniProtKB-KW"/>
</dbReference>
<evidence type="ECO:0000256" key="1">
    <source>
        <dbReference type="ARBA" id="ARBA00023125"/>
    </source>
</evidence>
<dbReference type="InterPro" id="IPR016032">
    <property type="entry name" value="Sig_transdc_resp-reg_C-effctor"/>
</dbReference>
<dbReference type="SMART" id="SM00421">
    <property type="entry name" value="HTH_LUXR"/>
    <property type="match status" value="1"/>
</dbReference>
<reference evidence="3 4" key="1">
    <citation type="submission" date="2020-08" db="EMBL/GenBank/DDBJ databases">
        <title>Genomic Encyclopedia of Type Strains, Phase IV (KMG-IV): sequencing the most valuable type-strain genomes for metagenomic binning, comparative biology and taxonomic classification.</title>
        <authorList>
            <person name="Goeker M."/>
        </authorList>
    </citation>
    <scope>NUCLEOTIDE SEQUENCE [LARGE SCALE GENOMIC DNA]</scope>
    <source>
        <strain evidence="3 4">YIM 65646</strain>
    </source>
</reference>
<dbReference type="SUPFAM" id="SSF52540">
    <property type="entry name" value="P-loop containing nucleoside triphosphate hydrolases"/>
    <property type="match status" value="1"/>
</dbReference>
<dbReference type="InterPro" id="IPR036388">
    <property type="entry name" value="WH-like_DNA-bd_sf"/>
</dbReference>
<dbReference type="PANTHER" id="PTHR43214">
    <property type="entry name" value="TWO-COMPONENT RESPONSE REGULATOR"/>
    <property type="match status" value="1"/>
</dbReference>
<dbReference type="Proteomes" id="UP000548476">
    <property type="component" value="Unassembled WGS sequence"/>
</dbReference>
<dbReference type="SUPFAM" id="SSF48452">
    <property type="entry name" value="TPR-like"/>
    <property type="match status" value="1"/>
</dbReference>
<dbReference type="PROSITE" id="PS50043">
    <property type="entry name" value="HTH_LUXR_2"/>
    <property type="match status" value="1"/>
</dbReference>
<dbReference type="InterPro" id="IPR039420">
    <property type="entry name" value="WalR-like"/>
</dbReference>
<dbReference type="AlphaFoldDB" id="A0A841FPV3"/>
<keyword evidence="1 3" id="KW-0238">DNA-binding</keyword>
<keyword evidence="4" id="KW-1185">Reference proteome</keyword>
<dbReference type="PRINTS" id="PR00038">
    <property type="entry name" value="HTHLUXR"/>
</dbReference>
<dbReference type="Gene3D" id="1.10.10.10">
    <property type="entry name" value="Winged helix-like DNA-binding domain superfamily/Winged helix DNA-binding domain"/>
    <property type="match status" value="1"/>
</dbReference>
<evidence type="ECO:0000313" key="4">
    <source>
        <dbReference type="Proteomes" id="UP000548476"/>
    </source>
</evidence>
<dbReference type="Pfam" id="PF00196">
    <property type="entry name" value="GerE"/>
    <property type="match status" value="1"/>
</dbReference>
<name>A0A841FPV3_9ACTN</name>
<organism evidence="3 4">
    <name type="scientific">Phytomonospora endophytica</name>
    <dbReference type="NCBI Taxonomy" id="714109"/>
    <lineage>
        <taxon>Bacteria</taxon>
        <taxon>Bacillati</taxon>
        <taxon>Actinomycetota</taxon>
        <taxon>Actinomycetes</taxon>
        <taxon>Micromonosporales</taxon>
        <taxon>Micromonosporaceae</taxon>
        <taxon>Phytomonospora</taxon>
    </lineage>
</organism>
<dbReference type="Gene3D" id="1.25.40.10">
    <property type="entry name" value="Tetratricopeptide repeat domain"/>
    <property type="match status" value="1"/>
</dbReference>